<reference evidence="8" key="1">
    <citation type="journal article" date="2023" name="Science">
        <title>Genome structures resolve the early diversification of teleost fishes.</title>
        <authorList>
            <person name="Parey E."/>
            <person name="Louis A."/>
            <person name="Montfort J."/>
            <person name="Bouchez O."/>
            <person name="Roques C."/>
            <person name="Iampietro C."/>
            <person name="Lluch J."/>
            <person name="Castinel A."/>
            <person name="Donnadieu C."/>
            <person name="Desvignes T."/>
            <person name="Floi Bucao C."/>
            <person name="Jouanno E."/>
            <person name="Wen M."/>
            <person name="Mejri S."/>
            <person name="Dirks R."/>
            <person name="Jansen H."/>
            <person name="Henkel C."/>
            <person name="Chen W.J."/>
            <person name="Zahm M."/>
            <person name="Cabau C."/>
            <person name="Klopp C."/>
            <person name="Thompson A.W."/>
            <person name="Robinson-Rechavi M."/>
            <person name="Braasch I."/>
            <person name="Lecointre G."/>
            <person name="Bobe J."/>
            <person name="Postlethwait J.H."/>
            <person name="Berthelot C."/>
            <person name="Roest Crollius H."/>
            <person name="Guiguen Y."/>
        </authorList>
    </citation>
    <scope>NUCLEOTIDE SEQUENCE</scope>
    <source>
        <strain evidence="8">NC1722</strain>
    </source>
</reference>
<dbReference type="SUPFAM" id="SSF48464">
    <property type="entry name" value="ENTH/VHS domain"/>
    <property type="match status" value="1"/>
</dbReference>
<dbReference type="FunFam" id="1.25.40.90:FF:000002">
    <property type="entry name" value="epsin-2 isoform X1"/>
    <property type="match status" value="1"/>
</dbReference>
<dbReference type="PANTHER" id="PTHR12276">
    <property type="entry name" value="EPSIN/ENT-RELATED"/>
    <property type="match status" value="1"/>
</dbReference>
<dbReference type="Gene3D" id="1.25.40.90">
    <property type="match status" value="1"/>
</dbReference>
<feature type="compositionally biased region" description="Polar residues" evidence="6">
    <location>
        <begin position="387"/>
        <end position="410"/>
    </location>
</feature>
<dbReference type="CDD" id="cd16990">
    <property type="entry name" value="ENTH_Epsin"/>
    <property type="match status" value="1"/>
</dbReference>
<dbReference type="PANTHER" id="PTHR12276:SF48">
    <property type="entry name" value="EPSIN-1"/>
    <property type="match status" value="1"/>
</dbReference>
<dbReference type="PROSITE" id="PS50942">
    <property type="entry name" value="ENTH"/>
    <property type="match status" value="1"/>
</dbReference>
<feature type="compositionally biased region" description="Polar residues" evidence="6">
    <location>
        <begin position="534"/>
        <end position="543"/>
    </location>
</feature>
<accession>A0AAD7RSB4</accession>
<dbReference type="EMBL" id="JAINUG010000182">
    <property type="protein sequence ID" value="KAJ8389432.1"/>
    <property type="molecule type" value="Genomic_DNA"/>
</dbReference>
<proteinExistence type="inferred from homology"/>
<evidence type="ECO:0000256" key="6">
    <source>
        <dbReference type="SAM" id="MobiDB-lite"/>
    </source>
</evidence>
<dbReference type="Proteomes" id="UP001221898">
    <property type="component" value="Unassembled WGS sequence"/>
</dbReference>
<evidence type="ECO:0000256" key="3">
    <source>
        <dbReference type="ARBA" id="ARBA00022490"/>
    </source>
</evidence>
<dbReference type="GO" id="GO:0006897">
    <property type="term" value="P:endocytosis"/>
    <property type="evidence" value="ECO:0007669"/>
    <property type="project" value="TreeGrafter"/>
</dbReference>
<dbReference type="SMART" id="SM00273">
    <property type="entry name" value="ENTH"/>
    <property type="match status" value="1"/>
</dbReference>
<feature type="compositionally biased region" description="Low complexity" evidence="6">
    <location>
        <begin position="209"/>
        <end position="219"/>
    </location>
</feature>
<feature type="domain" description="ENTH" evidence="7">
    <location>
        <begin position="64"/>
        <end position="196"/>
    </location>
</feature>
<dbReference type="GO" id="GO:0005886">
    <property type="term" value="C:plasma membrane"/>
    <property type="evidence" value="ECO:0007669"/>
    <property type="project" value="TreeGrafter"/>
</dbReference>
<keyword evidence="4" id="KW-0597">Phosphoprotein</keyword>
<comment type="similarity">
    <text evidence="2">Belongs to the epsin family.</text>
</comment>
<comment type="caution">
    <text evidence="8">The sequence shown here is derived from an EMBL/GenBank/DDBJ whole genome shotgun (WGS) entry which is preliminary data.</text>
</comment>
<organism evidence="8 9">
    <name type="scientific">Aldrovandia affinis</name>
    <dbReference type="NCBI Taxonomy" id="143900"/>
    <lineage>
        <taxon>Eukaryota</taxon>
        <taxon>Metazoa</taxon>
        <taxon>Chordata</taxon>
        <taxon>Craniata</taxon>
        <taxon>Vertebrata</taxon>
        <taxon>Euteleostomi</taxon>
        <taxon>Actinopterygii</taxon>
        <taxon>Neopterygii</taxon>
        <taxon>Teleostei</taxon>
        <taxon>Notacanthiformes</taxon>
        <taxon>Halosauridae</taxon>
        <taxon>Aldrovandia</taxon>
    </lineage>
</organism>
<feature type="compositionally biased region" description="Low complexity" evidence="6">
    <location>
        <begin position="444"/>
        <end position="469"/>
    </location>
</feature>
<evidence type="ECO:0000256" key="1">
    <source>
        <dbReference type="ARBA" id="ARBA00004496"/>
    </source>
</evidence>
<dbReference type="GO" id="GO:0005768">
    <property type="term" value="C:endosome"/>
    <property type="evidence" value="ECO:0007669"/>
    <property type="project" value="TreeGrafter"/>
</dbReference>
<evidence type="ECO:0000259" key="7">
    <source>
        <dbReference type="PROSITE" id="PS50942"/>
    </source>
</evidence>
<evidence type="ECO:0000313" key="9">
    <source>
        <dbReference type="Proteomes" id="UP001221898"/>
    </source>
</evidence>
<evidence type="ECO:0000256" key="5">
    <source>
        <dbReference type="ARBA" id="ARBA00022737"/>
    </source>
</evidence>
<feature type="region of interest" description="Disordered" evidence="6">
    <location>
        <begin position="200"/>
        <end position="233"/>
    </location>
</feature>
<feature type="compositionally biased region" description="Low complexity" evidence="6">
    <location>
        <begin position="280"/>
        <end position="296"/>
    </location>
</feature>
<keyword evidence="5" id="KW-0677">Repeat</keyword>
<dbReference type="GO" id="GO:0005543">
    <property type="term" value="F:phospholipid binding"/>
    <property type="evidence" value="ECO:0007669"/>
    <property type="project" value="TreeGrafter"/>
</dbReference>
<evidence type="ECO:0000256" key="2">
    <source>
        <dbReference type="ARBA" id="ARBA00010130"/>
    </source>
</evidence>
<dbReference type="InterPro" id="IPR013809">
    <property type="entry name" value="ENTH"/>
</dbReference>
<gene>
    <name evidence="8" type="ORF">AAFF_G00119700</name>
</gene>
<name>A0AAD7RSB4_9TELE</name>
<keyword evidence="9" id="KW-1185">Reference proteome</keyword>
<dbReference type="GO" id="GO:0030125">
    <property type="term" value="C:clathrin vesicle coat"/>
    <property type="evidence" value="ECO:0007669"/>
    <property type="project" value="TreeGrafter"/>
</dbReference>
<feature type="compositionally biased region" description="Polar residues" evidence="6">
    <location>
        <begin position="318"/>
        <end position="344"/>
    </location>
</feature>
<keyword evidence="3" id="KW-0963">Cytoplasm</keyword>
<evidence type="ECO:0000256" key="4">
    <source>
        <dbReference type="ARBA" id="ARBA00022553"/>
    </source>
</evidence>
<dbReference type="AlphaFoldDB" id="A0AAD7RSB4"/>
<feature type="region of interest" description="Disordered" evidence="6">
    <location>
        <begin position="245"/>
        <end position="415"/>
    </location>
</feature>
<dbReference type="InterPro" id="IPR008942">
    <property type="entry name" value="ENTH_VHS"/>
</dbReference>
<dbReference type="GO" id="GO:0030276">
    <property type="term" value="F:clathrin binding"/>
    <property type="evidence" value="ECO:0007669"/>
    <property type="project" value="TreeGrafter"/>
</dbReference>
<sequence>MLVVGPDVIAAGGAQCEAEHSVNEWSRERHFQHRHISFSRKISFELYIQPSTMSTSMLRRQMKNIVHNFSEAEIKVREATSNDPWGPSSSLMSEISDLTYNVVACSEIMTMVWKRLNDHGKNWRHVYKAMTLLDYLLKTGSDRVAQQCRENIYTLQTLREFQYMDRDGKDQGVNVREKAKQLVTLLKDEDKLQEERTHALKTKEKMAQTTSASSTPSAPGLNMGSRPGGLQLGGVASLTSLTKAPVGGANAAEPQSTGEEAKSKEVAEQTEGGSSDPWGAPAAPTDSSTPPASSDPWGGPATSPPADSDPWGDGGTSGTKANPSSDPWGDSSNATNDPWGSTAVSPPGGDPWGTPASSAATGDPWGGDGGAPATDSTSDPWGGPAKDTTNGTVTGDQELTNVGEGSTDNPASLDLSSLSTALPAKKTPQSFLGANASLVDLDSLVSSKPKPKQSGPPMSAMAAKPSPFMQSQGTSPAPGMAVTSGSTISRLGVSPAPPPTSNLFGSTFLTSVSPQTSSFGLSHLRTRPAPPNPLTQASPATLGMFQTGTAMPVMGA</sequence>
<dbReference type="Pfam" id="PF01417">
    <property type="entry name" value="ENTH"/>
    <property type="match status" value="1"/>
</dbReference>
<evidence type="ECO:0000313" key="8">
    <source>
        <dbReference type="EMBL" id="KAJ8389432.1"/>
    </source>
</evidence>
<feature type="region of interest" description="Disordered" evidence="6">
    <location>
        <begin position="444"/>
        <end position="500"/>
    </location>
</feature>
<comment type="subcellular location">
    <subcellularLocation>
        <location evidence="1">Cytoplasm</location>
    </subcellularLocation>
</comment>
<feature type="region of interest" description="Disordered" evidence="6">
    <location>
        <begin position="515"/>
        <end position="543"/>
    </location>
</feature>
<protein>
    <recommendedName>
        <fullName evidence="7">ENTH domain-containing protein</fullName>
    </recommendedName>
</protein>